<keyword evidence="4" id="KW-0276">Fatty acid metabolism</keyword>
<dbReference type="EMBL" id="UOEK01000049">
    <property type="protein sequence ID" value="VAV93781.1"/>
    <property type="molecule type" value="Genomic_DNA"/>
</dbReference>
<dbReference type="EC" id="1.3.1.9" evidence="8"/>
<evidence type="ECO:0000256" key="1">
    <source>
        <dbReference type="ARBA" id="ARBA00005189"/>
    </source>
</evidence>
<comment type="pathway">
    <text evidence="1">Lipid metabolism.</text>
</comment>
<dbReference type="SUPFAM" id="SSF51735">
    <property type="entry name" value="NAD(P)-binding Rossmann-fold domains"/>
    <property type="match status" value="1"/>
</dbReference>
<dbReference type="GO" id="GO:0004318">
    <property type="term" value="F:enoyl-[acyl-carrier-protein] reductase (NADH) activity"/>
    <property type="evidence" value="ECO:0007669"/>
    <property type="project" value="UniProtKB-EC"/>
</dbReference>
<dbReference type="Gene3D" id="3.40.50.720">
    <property type="entry name" value="NAD(P)-binding Rossmann-like Domain"/>
    <property type="match status" value="1"/>
</dbReference>
<dbReference type="Pfam" id="PF13561">
    <property type="entry name" value="adh_short_C2"/>
    <property type="match status" value="1"/>
</dbReference>
<evidence type="ECO:0000256" key="2">
    <source>
        <dbReference type="ARBA" id="ARBA00009233"/>
    </source>
</evidence>
<dbReference type="InterPro" id="IPR002347">
    <property type="entry name" value="SDR_fam"/>
</dbReference>
<organism evidence="8">
    <name type="scientific">hydrothermal vent metagenome</name>
    <dbReference type="NCBI Taxonomy" id="652676"/>
    <lineage>
        <taxon>unclassified sequences</taxon>
        <taxon>metagenomes</taxon>
        <taxon>ecological metagenomes</taxon>
    </lineage>
</organism>
<comment type="similarity">
    <text evidence="2">Belongs to the short-chain dehydrogenases/reductases (SDR) family. FabI subfamily.</text>
</comment>
<gene>
    <name evidence="8" type="ORF">MNBD_ACTINO02-317</name>
</gene>
<sequence length="277" mass="29968">MLLEGKRLLITGVLTDDSIAWHAARVAQEEGAEVVLTGFGRGLRLTQRSARRLPNEAEVIELDINNQEQVETMVARLDAKWGGVDGALHAIAFAPADALGGSFLEAPAESAATAFVTSAFSYKTLTVALRPLFVKAGGGAVVALDFDNSQAFPMYDWMGVAKMALQSVNRYLAFYLGDDRIRANLVAAGPLGTVAAKSIPHFDLFDIAWRDQAPLGWNVFDPDPVARMTCVLLSDWSMATTGEIVHVDGGFHAVSMGTGAIYIEQQEAERRRAEEQQ</sequence>
<keyword evidence="6" id="KW-0443">Lipid metabolism</keyword>
<evidence type="ECO:0000256" key="7">
    <source>
        <dbReference type="ARBA" id="ARBA00023160"/>
    </source>
</evidence>
<protein>
    <submittedName>
        <fullName evidence="8">Enoyl-[acyl-carrier-protein] reductase [NADH]</fullName>
        <ecNumber evidence="8">1.3.1.9</ecNumber>
    </submittedName>
</protein>
<accession>A0A3B0RR11</accession>
<evidence type="ECO:0000256" key="6">
    <source>
        <dbReference type="ARBA" id="ARBA00023098"/>
    </source>
</evidence>
<dbReference type="AlphaFoldDB" id="A0A3B0RR11"/>
<dbReference type="InterPro" id="IPR014358">
    <property type="entry name" value="Enoyl-ACP_Rdtase_NADH"/>
</dbReference>
<keyword evidence="7" id="KW-0275">Fatty acid biosynthesis</keyword>
<evidence type="ECO:0000313" key="8">
    <source>
        <dbReference type="EMBL" id="VAV93781.1"/>
    </source>
</evidence>
<keyword evidence="3" id="KW-0444">Lipid biosynthesis</keyword>
<keyword evidence="5 8" id="KW-0560">Oxidoreductase</keyword>
<dbReference type="PIRSF" id="PIRSF000094">
    <property type="entry name" value="Enoyl-ACP_rdct"/>
    <property type="match status" value="1"/>
</dbReference>
<dbReference type="GO" id="GO:0006633">
    <property type="term" value="P:fatty acid biosynthetic process"/>
    <property type="evidence" value="ECO:0007669"/>
    <property type="project" value="UniProtKB-KW"/>
</dbReference>
<dbReference type="PANTHER" id="PTHR43159">
    <property type="entry name" value="ENOYL-[ACYL-CARRIER-PROTEIN] REDUCTASE"/>
    <property type="match status" value="1"/>
</dbReference>
<evidence type="ECO:0000256" key="4">
    <source>
        <dbReference type="ARBA" id="ARBA00022832"/>
    </source>
</evidence>
<dbReference type="PANTHER" id="PTHR43159:SF2">
    <property type="entry name" value="ENOYL-[ACYL-CARRIER-PROTEIN] REDUCTASE [NADH], CHLOROPLASTIC"/>
    <property type="match status" value="1"/>
</dbReference>
<dbReference type="InterPro" id="IPR036291">
    <property type="entry name" value="NAD(P)-bd_dom_sf"/>
</dbReference>
<evidence type="ECO:0000256" key="5">
    <source>
        <dbReference type="ARBA" id="ARBA00023002"/>
    </source>
</evidence>
<proteinExistence type="inferred from homology"/>
<evidence type="ECO:0000256" key="3">
    <source>
        <dbReference type="ARBA" id="ARBA00022516"/>
    </source>
</evidence>
<reference evidence="8" key="1">
    <citation type="submission" date="2018-06" db="EMBL/GenBank/DDBJ databases">
        <authorList>
            <person name="Zhirakovskaya E."/>
        </authorList>
    </citation>
    <scope>NUCLEOTIDE SEQUENCE</scope>
</reference>
<name>A0A3B0RR11_9ZZZZ</name>
<dbReference type="NCBIfam" id="NF005908">
    <property type="entry name" value="PRK07889.1"/>
    <property type="match status" value="1"/>
</dbReference>